<feature type="non-terminal residue" evidence="1">
    <location>
        <position position="107"/>
    </location>
</feature>
<name>A0A067DIA4_CITSI</name>
<dbReference type="AlphaFoldDB" id="A0A067DIA4"/>
<keyword evidence="2" id="KW-1185">Reference proteome</keyword>
<protein>
    <submittedName>
        <fullName evidence="1">Uncharacterized protein</fullName>
    </submittedName>
</protein>
<sequence length="107" mass="12455">MGQVLCAILMPQVLHLSQRVKFEKVDTPSTIDTPYLKCDPGLCFSISDFPVDKREDVQIAHINMGPFQPKLQKYPLTKHGTQNHRFQFSWLSKFPWLEYLISKDKAF</sequence>
<gene>
    <name evidence="1" type="ORF">CISIN_1g0443472mg</name>
</gene>
<organism evidence="1 2">
    <name type="scientific">Citrus sinensis</name>
    <name type="common">Sweet orange</name>
    <name type="synonym">Citrus aurantium var. sinensis</name>
    <dbReference type="NCBI Taxonomy" id="2711"/>
    <lineage>
        <taxon>Eukaryota</taxon>
        <taxon>Viridiplantae</taxon>
        <taxon>Streptophyta</taxon>
        <taxon>Embryophyta</taxon>
        <taxon>Tracheophyta</taxon>
        <taxon>Spermatophyta</taxon>
        <taxon>Magnoliopsida</taxon>
        <taxon>eudicotyledons</taxon>
        <taxon>Gunneridae</taxon>
        <taxon>Pentapetalae</taxon>
        <taxon>rosids</taxon>
        <taxon>malvids</taxon>
        <taxon>Sapindales</taxon>
        <taxon>Rutaceae</taxon>
        <taxon>Aurantioideae</taxon>
        <taxon>Citrus</taxon>
    </lineage>
</organism>
<evidence type="ECO:0000313" key="2">
    <source>
        <dbReference type="Proteomes" id="UP000027120"/>
    </source>
</evidence>
<accession>A0A067DIA4</accession>
<reference evidence="1 2" key="1">
    <citation type="submission" date="2014-04" db="EMBL/GenBank/DDBJ databases">
        <authorList>
            <consortium name="International Citrus Genome Consortium"/>
            <person name="Gmitter F."/>
            <person name="Chen C."/>
            <person name="Farmerie W."/>
            <person name="Harkins T."/>
            <person name="Desany B."/>
            <person name="Mohiuddin M."/>
            <person name="Kodira C."/>
            <person name="Borodovsky M."/>
            <person name="Lomsadze A."/>
            <person name="Burns P."/>
            <person name="Jenkins J."/>
            <person name="Prochnik S."/>
            <person name="Shu S."/>
            <person name="Chapman J."/>
            <person name="Pitluck S."/>
            <person name="Schmutz J."/>
            <person name="Rokhsar D."/>
        </authorList>
    </citation>
    <scope>NUCLEOTIDE SEQUENCE</scope>
</reference>
<dbReference type="Proteomes" id="UP000027120">
    <property type="component" value="Unassembled WGS sequence"/>
</dbReference>
<proteinExistence type="predicted"/>
<dbReference type="EMBL" id="KK787545">
    <property type="protein sequence ID" value="KDO38727.1"/>
    <property type="molecule type" value="Genomic_DNA"/>
</dbReference>
<evidence type="ECO:0000313" key="1">
    <source>
        <dbReference type="EMBL" id="KDO38727.1"/>
    </source>
</evidence>